<evidence type="ECO:0000313" key="7">
    <source>
        <dbReference type="Proteomes" id="UP000266615"/>
    </source>
</evidence>
<dbReference type="GO" id="GO:0042398">
    <property type="term" value="P:modified amino acid biosynthetic process"/>
    <property type="evidence" value="ECO:0007669"/>
    <property type="project" value="InterPro"/>
</dbReference>
<dbReference type="EC" id="6.3.2.2" evidence="5"/>
<dbReference type="Proteomes" id="UP000266615">
    <property type="component" value="Unassembled WGS sequence"/>
</dbReference>
<reference evidence="6 7" key="1">
    <citation type="submission" date="2018-09" db="EMBL/GenBank/DDBJ databases">
        <title>Nesterenkonia natronophila sp. nov., an alkaliphilic actinobacteriume isolated from a soda lake, and emended description of the genus Nesterenkonia.</title>
        <authorList>
            <person name="Menes R.J."/>
            <person name="Iriarte A."/>
        </authorList>
    </citation>
    <scope>NUCLEOTIDE SEQUENCE [LARGE SCALE GENOMIC DNA]</scope>
    <source>
        <strain evidence="6 7">M8</strain>
    </source>
</reference>
<dbReference type="PANTHER" id="PTHR36510:SF1">
    <property type="entry name" value="GLUTAMATE--CYSTEINE LIGASE 2-RELATED"/>
    <property type="match status" value="1"/>
</dbReference>
<name>A0A3A4FKD6_9MICC</name>
<keyword evidence="7" id="KW-1185">Reference proteome</keyword>
<dbReference type="InterPro" id="IPR011793">
    <property type="entry name" value="YbdK"/>
</dbReference>
<evidence type="ECO:0000256" key="1">
    <source>
        <dbReference type="ARBA" id="ARBA00022598"/>
    </source>
</evidence>
<dbReference type="Gene3D" id="3.30.590.20">
    <property type="match status" value="1"/>
</dbReference>
<dbReference type="NCBIfam" id="TIGR02050">
    <property type="entry name" value="gshA_cyan_rel"/>
    <property type="match status" value="1"/>
</dbReference>
<organism evidence="6 7">
    <name type="scientific">Nesterenkonia natronophila</name>
    <dbReference type="NCBI Taxonomy" id="2174932"/>
    <lineage>
        <taxon>Bacteria</taxon>
        <taxon>Bacillati</taxon>
        <taxon>Actinomycetota</taxon>
        <taxon>Actinomycetes</taxon>
        <taxon>Micrococcales</taxon>
        <taxon>Micrococcaceae</taxon>
        <taxon>Nesterenkonia</taxon>
    </lineage>
</organism>
<dbReference type="HAMAP" id="MF_01609">
    <property type="entry name" value="Glu_cys_ligase_2"/>
    <property type="match status" value="1"/>
</dbReference>
<proteinExistence type="inferred from homology"/>
<keyword evidence="2 5" id="KW-0547">Nucleotide-binding</keyword>
<comment type="similarity">
    <text evidence="5">Belongs to the glutamate--cysteine ligase type 2 family. YbdK subfamily.</text>
</comment>
<dbReference type="InterPro" id="IPR006336">
    <property type="entry name" value="GCS2"/>
</dbReference>
<dbReference type="AlphaFoldDB" id="A0A3A4FKD6"/>
<dbReference type="InterPro" id="IPR014746">
    <property type="entry name" value="Gln_synth/guanido_kin_cat_dom"/>
</dbReference>
<dbReference type="SUPFAM" id="SSF55931">
    <property type="entry name" value="Glutamine synthetase/guanido kinase"/>
    <property type="match status" value="1"/>
</dbReference>
<evidence type="ECO:0000256" key="4">
    <source>
        <dbReference type="ARBA" id="ARBA00048819"/>
    </source>
</evidence>
<keyword evidence="3 5" id="KW-0067">ATP-binding</keyword>
<evidence type="ECO:0000256" key="5">
    <source>
        <dbReference type="HAMAP-Rule" id="MF_01609"/>
    </source>
</evidence>
<sequence length="383" mass="41816">MTSIGIEEEFLLVGRRLMLPVTPTNHETNILQGITAHGGVASREWLSCQVEHASGVFENVGTATSALLTFRRKLASVAGQFDMIAAALGTAPSIGEPNAAVSEEARYLQLTELAPAIAADQYINGMHVHVSVPDPETGVQALNGIRPWLPLLTALGANSPFWRGRDSGFASWRGIHYRRWMVNGVPPPFHDFTDYQTRVEALLATDVVAEHAGICWLARLSRSHPTIEVRACDVQLQTPEAVVLAALIRALVCAAIDRPPRQQPEAELLDVAHWQAAKYGLDARLLDPFTGAPRPAEVVVWQALNHAWPYLKEFGDADRVHSGLKLLLTHGNGATRQRAVFQQAGIDGVLRYAGWTVDELEREPAHIAPQYDSLRTPAKLGLG</sequence>
<evidence type="ECO:0000256" key="3">
    <source>
        <dbReference type="ARBA" id="ARBA00022840"/>
    </source>
</evidence>
<dbReference type="Pfam" id="PF04107">
    <property type="entry name" value="GCS2"/>
    <property type="match status" value="1"/>
</dbReference>
<protein>
    <recommendedName>
        <fullName evidence="5">Putative glutamate--cysteine ligase 2</fullName>
        <ecNumber evidence="5">6.3.2.2</ecNumber>
    </recommendedName>
    <alternativeName>
        <fullName evidence="5">Gamma-glutamylcysteine synthetase 2</fullName>
        <shortName evidence="5">GCS 2</shortName>
        <shortName evidence="5">Gamma-GCS 2</shortName>
    </alternativeName>
</protein>
<keyword evidence="1 5" id="KW-0436">Ligase</keyword>
<comment type="caution">
    <text evidence="6">The sequence shown here is derived from an EMBL/GenBank/DDBJ whole genome shotgun (WGS) entry which is preliminary data.</text>
</comment>
<gene>
    <name evidence="6" type="ORF">D3250_03355</name>
</gene>
<dbReference type="RefSeq" id="WP_119901909.1">
    <property type="nucleotide sequence ID" value="NZ_QYZP01000001.1"/>
</dbReference>
<evidence type="ECO:0000313" key="6">
    <source>
        <dbReference type="EMBL" id="RJN32865.1"/>
    </source>
</evidence>
<evidence type="ECO:0000256" key="2">
    <source>
        <dbReference type="ARBA" id="ARBA00022741"/>
    </source>
</evidence>
<dbReference type="GO" id="GO:0004357">
    <property type="term" value="F:glutamate-cysteine ligase activity"/>
    <property type="evidence" value="ECO:0007669"/>
    <property type="project" value="UniProtKB-EC"/>
</dbReference>
<dbReference type="PANTHER" id="PTHR36510">
    <property type="entry name" value="GLUTAMATE--CYSTEINE LIGASE 2-RELATED"/>
    <property type="match status" value="1"/>
</dbReference>
<comment type="catalytic activity">
    <reaction evidence="4 5">
        <text>L-cysteine + L-glutamate + ATP = gamma-L-glutamyl-L-cysteine + ADP + phosphate + H(+)</text>
        <dbReference type="Rhea" id="RHEA:13285"/>
        <dbReference type="ChEBI" id="CHEBI:15378"/>
        <dbReference type="ChEBI" id="CHEBI:29985"/>
        <dbReference type="ChEBI" id="CHEBI:30616"/>
        <dbReference type="ChEBI" id="CHEBI:35235"/>
        <dbReference type="ChEBI" id="CHEBI:43474"/>
        <dbReference type="ChEBI" id="CHEBI:58173"/>
        <dbReference type="ChEBI" id="CHEBI:456216"/>
        <dbReference type="EC" id="6.3.2.2"/>
    </reaction>
</comment>
<dbReference type="OrthoDB" id="9769628at2"/>
<comment type="function">
    <text evidence="5">ATP-dependent carboxylate-amine ligase which exhibits weak glutamate--cysteine ligase activity.</text>
</comment>
<dbReference type="GO" id="GO:0005524">
    <property type="term" value="F:ATP binding"/>
    <property type="evidence" value="ECO:0007669"/>
    <property type="project" value="UniProtKB-KW"/>
</dbReference>
<accession>A0A3A4FKD6</accession>
<dbReference type="InterPro" id="IPR050141">
    <property type="entry name" value="GCL_type2/YbdK_subfam"/>
</dbReference>
<dbReference type="EMBL" id="QYZP01000001">
    <property type="protein sequence ID" value="RJN32865.1"/>
    <property type="molecule type" value="Genomic_DNA"/>
</dbReference>